<evidence type="ECO:0000313" key="3">
    <source>
        <dbReference type="EMBL" id="CAK0844184.1"/>
    </source>
</evidence>
<dbReference type="Proteomes" id="UP001189429">
    <property type="component" value="Unassembled WGS sequence"/>
</dbReference>
<accession>A0ABN9TEI7</accession>
<sequence length="99" mass="9530">MQRPAAAAASALALLLAALPSASGGLTHLRAKEPEAAVAMAAVEGDACPPDECPGAGTSGSTPSSARRRRPAGAPTLCASSTGVPSMSTSGRRSSAPAC</sequence>
<dbReference type="EMBL" id="CAUYUJ010014640">
    <property type="protein sequence ID" value="CAK0844184.1"/>
    <property type="molecule type" value="Genomic_DNA"/>
</dbReference>
<comment type="caution">
    <text evidence="3">The sequence shown here is derived from an EMBL/GenBank/DDBJ whole genome shotgun (WGS) entry which is preliminary data.</text>
</comment>
<feature type="region of interest" description="Disordered" evidence="1">
    <location>
        <begin position="50"/>
        <end position="99"/>
    </location>
</feature>
<feature type="signal peptide" evidence="2">
    <location>
        <begin position="1"/>
        <end position="24"/>
    </location>
</feature>
<gene>
    <name evidence="3" type="ORF">PCOR1329_LOCUS38335</name>
</gene>
<evidence type="ECO:0000313" key="4">
    <source>
        <dbReference type="Proteomes" id="UP001189429"/>
    </source>
</evidence>
<evidence type="ECO:0000256" key="2">
    <source>
        <dbReference type="SAM" id="SignalP"/>
    </source>
</evidence>
<organism evidence="3 4">
    <name type="scientific">Prorocentrum cordatum</name>
    <dbReference type="NCBI Taxonomy" id="2364126"/>
    <lineage>
        <taxon>Eukaryota</taxon>
        <taxon>Sar</taxon>
        <taxon>Alveolata</taxon>
        <taxon>Dinophyceae</taxon>
        <taxon>Prorocentrales</taxon>
        <taxon>Prorocentraceae</taxon>
        <taxon>Prorocentrum</taxon>
    </lineage>
</organism>
<feature type="compositionally biased region" description="Polar residues" evidence="1">
    <location>
        <begin position="78"/>
        <end position="93"/>
    </location>
</feature>
<keyword evidence="4" id="KW-1185">Reference proteome</keyword>
<feature type="chain" id="PRO_5045747669" evidence="2">
    <location>
        <begin position="25"/>
        <end position="99"/>
    </location>
</feature>
<proteinExistence type="predicted"/>
<name>A0ABN9TEI7_9DINO</name>
<feature type="compositionally biased region" description="Low complexity" evidence="1">
    <location>
        <begin position="54"/>
        <end position="65"/>
    </location>
</feature>
<protein>
    <submittedName>
        <fullName evidence="3">Uncharacterized protein</fullName>
    </submittedName>
</protein>
<evidence type="ECO:0000256" key="1">
    <source>
        <dbReference type="SAM" id="MobiDB-lite"/>
    </source>
</evidence>
<reference evidence="3" key="1">
    <citation type="submission" date="2023-10" db="EMBL/GenBank/DDBJ databases">
        <authorList>
            <person name="Chen Y."/>
            <person name="Shah S."/>
            <person name="Dougan E. K."/>
            <person name="Thang M."/>
            <person name="Chan C."/>
        </authorList>
    </citation>
    <scope>NUCLEOTIDE SEQUENCE [LARGE SCALE GENOMIC DNA]</scope>
</reference>
<keyword evidence="2" id="KW-0732">Signal</keyword>